<dbReference type="RefSeq" id="WP_188442126.1">
    <property type="nucleotide sequence ID" value="NZ_BMGK01000008.1"/>
</dbReference>
<protein>
    <submittedName>
        <fullName evidence="5">Thiosulfohydrolase SoxB</fullName>
    </submittedName>
</protein>
<comment type="similarity">
    <text evidence="2">Belongs to the 5'-nucleotidase family.</text>
</comment>
<proteinExistence type="inferred from homology"/>
<dbReference type="PRINTS" id="PR01607">
    <property type="entry name" value="APYRASEFAMLY"/>
</dbReference>
<evidence type="ECO:0000313" key="5">
    <source>
        <dbReference type="EMBL" id="GGD96534.1"/>
    </source>
</evidence>
<dbReference type="GO" id="GO:0030288">
    <property type="term" value="C:outer membrane-bounded periplasmic space"/>
    <property type="evidence" value="ECO:0007669"/>
    <property type="project" value="TreeGrafter"/>
</dbReference>
<dbReference type="Pfam" id="PF02872">
    <property type="entry name" value="5_nucleotid_C"/>
    <property type="match status" value="1"/>
</dbReference>
<dbReference type="Pfam" id="PF00149">
    <property type="entry name" value="Metallophos"/>
    <property type="match status" value="1"/>
</dbReference>
<evidence type="ECO:0000259" key="3">
    <source>
        <dbReference type="Pfam" id="PF00149"/>
    </source>
</evidence>
<sequence length="538" mass="60337">MKNILMTAGITLLTLSVTNKATAQTNEETITILQTADIHAYLNPHNELFLEEDGIVFRKAGGLAHIKTLADSIKAQNPEGTLLIDGGDLIQGSGASMRSQGKIFPPIVRAMEYDLLIPGNWEVIYGKDLMLEVMKGYNTQVIAANMFDSETEESLFPPYWITEKKGIKIGFIAYNDPEVPIRQNPGYSKGMRFTPVEENLKELIAQLKTEKGVDILFLTTHLGISKQVLLADHPAVEGVDFILGNDTHERIRKPIEGNYAKVVEPGAFGSFLGRLDLKVKDKKIVDYSYELIEVDPEKYKADATVQRVIDTQLEPYRAEMETVLGYTTAPLYRYLVVENPMDNFITDALLWKTGADFATSNGFRFGVPIIPEAGGKAPITKADLWRMLPVDEHMKIGKVSGRQIHNWLEQEINNAFATNYSERFGGWLVRFSGLTLVFDSSKAKGERIESITIQGEPLKLDRIYTMASCNRTGEPHTNMCRMKNARDVEIQEYTLHDAVEAYLKEKGTIHPTLDSRAVAKDLGPQAFSQMKKGDYRFE</sequence>
<dbReference type="Gene3D" id="3.60.21.10">
    <property type="match status" value="1"/>
</dbReference>
<keyword evidence="6" id="KW-1185">Reference proteome</keyword>
<accession>A0A8J2VBL6</accession>
<dbReference type="GO" id="GO:0016787">
    <property type="term" value="F:hydrolase activity"/>
    <property type="evidence" value="ECO:0007669"/>
    <property type="project" value="UniProtKB-KW"/>
</dbReference>
<dbReference type="InterPro" id="IPR036907">
    <property type="entry name" value="5'-Nucleotdase_C_sf"/>
</dbReference>
<keyword evidence="2" id="KW-0378">Hydrolase</keyword>
<evidence type="ECO:0000313" key="6">
    <source>
        <dbReference type="Proteomes" id="UP000652231"/>
    </source>
</evidence>
<organism evidence="5 6">
    <name type="scientific">Planktosalinus lacus</name>
    <dbReference type="NCBI Taxonomy" id="1526573"/>
    <lineage>
        <taxon>Bacteria</taxon>
        <taxon>Pseudomonadati</taxon>
        <taxon>Bacteroidota</taxon>
        <taxon>Flavobacteriia</taxon>
        <taxon>Flavobacteriales</taxon>
        <taxon>Flavobacteriaceae</taxon>
        <taxon>Planktosalinus</taxon>
    </lineage>
</organism>
<dbReference type="SUPFAM" id="SSF55816">
    <property type="entry name" value="5'-nucleotidase (syn. UDP-sugar hydrolase), C-terminal domain"/>
    <property type="match status" value="1"/>
</dbReference>
<dbReference type="InterPro" id="IPR006179">
    <property type="entry name" value="5_nucleotidase/apyrase"/>
</dbReference>
<evidence type="ECO:0000256" key="2">
    <source>
        <dbReference type="RuleBase" id="RU362119"/>
    </source>
</evidence>
<dbReference type="GO" id="GO:0009166">
    <property type="term" value="P:nucleotide catabolic process"/>
    <property type="evidence" value="ECO:0007669"/>
    <property type="project" value="InterPro"/>
</dbReference>
<reference evidence="5" key="1">
    <citation type="journal article" date="2014" name="Int. J. Syst. Evol. Microbiol.">
        <title>Complete genome sequence of Corynebacterium casei LMG S-19264T (=DSM 44701T), isolated from a smear-ripened cheese.</title>
        <authorList>
            <consortium name="US DOE Joint Genome Institute (JGI-PGF)"/>
            <person name="Walter F."/>
            <person name="Albersmeier A."/>
            <person name="Kalinowski J."/>
            <person name="Ruckert C."/>
        </authorList>
    </citation>
    <scope>NUCLEOTIDE SEQUENCE</scope>
    <source>
        <strain evidence="5">CGMCC 1.12924</strain>
    </source>
</reference>
<feature type="chain" id="PRO_5035338940" evidence="2">
    <location>
        <begin position="24"/>
        <end position="538"/>
    </location>
</feature>
<feature type="domain" description="Calcineurin-like phosphoesterase" evidence="3">
    <location>
        <begin position="31"/>
        <end position="248"/>
    </location>
</feature>
<feature type="domain" description="5'-Nucleotidase C-terminal" evidence="4">
    <location>
        <begin position="337"/>
        <end position="468"/>
    </location>
</feature>
<gene>
    <name evidence="5" type="primary">soxB</name>
    <name evidence="5" type="ORF">GCM10011312_20070</name>
</gene>
<dbReference type="PANTHER" id="PTHR11575">
    <property type="entry name" value="5'-NUCLEOTIDASE-RELATED"/>
    <property type="match status" value="1"/>
</dbReference>
<reference evidence="5" key="2">
    <citation type="submission" date="2020-09" db="EMBL/GenBank/DDBJ databases">
        <authorList>
            <person name="Sun Q."/>
            <person name="Zhou Y."/>
        </authorList>
    </citation>
    <scope>NUCLEOTIDE SEQUENCE</scope>
    <source>
        <strain evidence="5">CGMCC 1.12924</strain>
    </source>
</reference>
<dbReference type="Proteomes" id="UP000652231">
    <property type="component" value="Unassembled WGS sequence"/>
</dbReference>
<dbReference type="InterPro" id="IPR008334">
    <property type="entry name" value="5'-Nucleotdase_C"/>
</dbReference>
<name>A0A8J2VBL6_9FLAO</name>
<dbReference type="PANTHER" id="PTHR11575:SF42">
    <property type="entry name" value="SULFUR OXIDATION PROTEIN SOXB"/>
    <property type="match status" value="1"/>
</dbReference>
<dbReference type="GO" id="GO:0000166">
    <property type="term" value="F:nucleotide binding"/>
    <property type="evidence" value="ECO:0007669"/>
    <property type="project" value="UniProtKB-KW"/>
</dbReference>
<evidence type="ECO:0000256" key="1">
    <source>
        <dbReference type="ARBA" id="ARBA00022729"/>
    </source>
</evidence>
<dbReference type="InterPro" id="IPR004843">
    <property type="entry name" value="Calcineurin-like_PHP"/>
</dbReference>
<dbReference type="Gene3D" id="3.90.780.10">
    <property type="entry name" value="5'-Nucleotidase, C-terminal domain"/>
    <property type="match status" value="1"/>
</dbReference>
<dbReference type="SUPFAM" id="SSF56300">
    <property type="entry name" value="Metallo-dependent phosphatases"/>
    <property type="match status" value="1"/>
</dbReference>
<keyword evidence="1 2" id="KW-0732">Signal</keyword>
<evidence type="ECO:0000259" key="4">
    <source>
        <dbReference type="Pfam" id="PF02872"/>
    </source>
</evidence>
<keyword evidence="2" id="KW-0547">Nucleotide-binding</keyword>
<dbReference type="EMBL" id="BMGK01000008">
    <property type="protein sequence ID" value="GGD96534.1"/>
    <property type="molecule type" value="Genomic_DNA"/>
</dbReference>
<dbReference type="AlphaFoldDB" id="A0A8J2VBL6"/>
<dbReference type="InterPro" id="IPR029052">
    <property type="entry name" value="Metallo-depent_PP-like"/>
</dbReference>
<feature type="signal peptide" evidence="2">
    <location>
        <begin position="1"/>
        <end position="23"/>
    </location>
</feature>
<comment type="caution">
    <text evidence="5">The sequence shown here is derived from an EMBL/GenBank/DDBJ whole genome shotgun (WGS) entry which is preliminary data.</text>
</comment>